<feature type="compositionally biased region" description="Pro residues" evidence="1">
    <location>
        <begin position="48"/>
        <end position="68"/>
    </location>
</feature>
<dbReference type="RefSeq" id="XP_030743988.1">
    <property type="nucleotide sequence ID" value="XM_030888128.1"/>
</dbReference>
<accession>A0ABM1VMP9</accession>
<gene>
    <name evidence="3" type="primary">LOC115872856</name>
</gene>
<dbReference type="GeneID" id="115872856"/>
<feature type="compositionally biased region" description="Basic and acidic residues" evidence="1">
    <location>
        <begin position="245"/>
        <end position="257"/>
    </location>
</feature>
<name>A0ABM1VMP9_ECHTE</name>
<sequence length="377" mass="39898">MKERVAAEGRRATPCGRARSPRPNPQDPLVPAAHLRPAARRSSTPRAPGGPLPRGGPRPAPPTPPTPGAPAESRLTRVLSAAPSARPSARGAPRPARRSLPASLRTRVPPAPGPSSQGCPRPRGRARPAVNSAVHRPPPARGAPARAGRTGHLRSVLAASERRQPWVPLEPTGIAWVLADNSLPRAAKLRPLQDTGPGMERAYQVEREAERQLAARNLLGGPEPALRNQGKQRASAPRDSGGPPHLEHPPARREGPRATRGSGQLCPPPRSVRAAQPPARTRSHGRSRPEPQAVNWRRGLLAGGQQATLGTAGPGVRCTDRPRTPTKLLRARVPGDWEQALGTGSRPRTAAGMEGSRENSLPDLEPLGGKVPCREPP</sequence>
<dbReference type="Proteomes" id="UP000694863">
    <property type="component" value="Unplaced"/>
</dbReference>
<organism evidence="2 3">
    <name type="scientific">Echinops telfairi</name>
    <name type="common">Lesser hedgehog tenrec</name>
    <dbReference type="NCBI Taxonomy" id="9371"/>
    <lineage>
        <taxon>Eukaryota</taxon>
        <taxon>Metazoa</taxon>
        <taxon>Chordata</taxon>
        <taxon>Craniata</taxon>
        <taxon>Vertebrata</taxon>
        <taxon>Euteleostomi</taxon>
        <taxon>Mammalia</taxon>
        <taxon>Eutheria</taxon>
        <taxon>Afrotheria</taxon>
        <taxon>Tenrecidae</taxon>
        <taxon>Tenrecinae</taxon>
        <taxon>Echinops</taxon>
    </lineage>
</organism>
<feature type="compositionally biased region" description="Low complexity" evidence="1">
    <location>
        <begin position="79"/>
        <end position="105"/>
    </location>
</feature>
<feature type="compositionally biased region" description="Basic and acidic residues" evidence="1">
    <location>
        <begin position="203"/>
        <end position="213"/>
    </location>
</feature>
<evidence type="ECO:0000313" key="2">
    <source>
        <dbReference type="Proteomes" id="UP000694863"/>
    </source>
</evidence>
<feature type="region of interest" description="Disordered" evidence="1">
    <location>
        <begin position="1"/>
        <end position="162"/>
    </location>
</feature>
<reference evidence="3" key="1">
    <citation type="submission" date="2025-08" db="UniProtKB">
        <authorList>
            <consortium name="RefSeq"/>
        </authorList>
    </citation>
    <scope>IDENTIFICATION</scope>
</reference>
<protein>
    <submittedName>
        <fullName evidence="3">Translation initiation factor IF-2-like</fullName>
    </submittedName>
</protein>
<feature type="compositionally biased region" description="Basic and acidic residues" evidence="1">
    <location>
        <begin position="1"/>
        <end position="11"/>
    </location>
</feature>
<evidence type="ECO:0000313" key="3">
    <source>
        <dbReference type="RefSeq" id="XP_030743988.1"/>
    </source>
</evidence>
<feature type="compositionally biased region" description="Low complexity" evidence="1">
    <location>
        <begin position="299"/>
        <end position="311"/>
    </location>
</feature>
<proteinExistence type="predicted"/>
<evidence type="ECO:0000256" key="1">
    <source>
        <dbReference type="SAM" id="MobiDB-lite"/>
    </source>
</evidence>
<keyword evidence="2" id="KW-1185">Reference proteome</keyword>
<feature type="region of interest" description="Disordered" evidence="1">
    <location>
        <begin position="187"/>
        <end position="377"/>
    </location>
</feature>